<dbReference type="EC" id="3.2.1.4" evidence="3"/>
<reference evidence="12" key="2">
    <citation type="journal article" date="2018" name="Nat. Commun.">
        <title>Extreme sensitivity to ultraviolet light in the fungal pathogen causing white-nose syndrome of bats.</title>
        <authorList>
            <person name="Palmer J.M."/>
            <person name="Drees K.P."/>
            <person name="Foster J.T."/>
            <person name="Lindner D.L."/>
        </authorList>
    </citation>
    <scope>NUCLEOTIDE SEQUENCE [LARGE SCALE GENOMIC DNA]</scope>
    <source>
        <strain evidence="12">UAMH 10579</strain>
    </source>
</reference>
<evidence type="ECO:0000313" key="11">
    <source>
        <dbReference type="EMBL" id="OBT92470.1"/>
    </source>
</evidence>
<evidence type="ECO:0000256" key="3">
    <source>
        <dbReference type="ARBA" id="ARBA00012601"/>
    </source>
</evidence>
<comment type="similarity">
    <text evidence="2">Belongs to the glycosyl hydrolase 7 (cellulase C) family.</text>
</comment>
<dbReference type="InterPro" id="IPR037019">
    <property type="entry name" value="Glyco_hydro_7_sf"/>
</dbReference>
<evidence type="ECO:0000256" key="5">
    <source>
        <dbReference type="ARBA" id="ARBA00023001"/>
    </source>
</evidence>
<comment type="catalytic activity">
    <reaction evidence="1">
        <text>Endohydrolysis of (1-&gt;4)-beta-D-glucosidic linkages in cellulose, lichenin and cereal beta-D-glucans.</text>
        <dbReference type="EC" id="3.2.1.4"/>
    </reaction>
</comment>
<sequence>MHFKPSFISLVAPLLAGLPIALSAEAYPSLPTWKCTASGGCVEQNTSVVLDQVAPFAQGAPGSRTADDYAAMGVSTSGNAVTLYHYVNSGGTLNAASPRIYLIDENGEYVMMTLLDNQELSVDVDYSTLPCGENGAFYLSQMEADGGSSGGAGAGMGYCDAQCQGYCCAEMDILEANLMATAMTPHPCKGDNCDKGGCGFNPYASGQPNFYGVGKTVDTGKTFTVLTQFIASGGVLSQITRKYIQNGQEINSGAISSCGSVKGTGGMPGMGESLGSGMVLAMSIWNDAAQNMGWLDAGGNGPCTDGEGSPSNIKAQHPDTHVVFSNIRWGDIGSTTSGEN</sequence>
<dbReference type="GO" id="GO:0008810">
    <property type="term" value="F:cellulase activity"/>
    <property type="evidence" value="ECO:0007669"/>
    <property type="project" value="UniProtKB-EC"/>
</dbReference>
<proteinExistence type="inferred from homology"/>
<evidence type="ECO:0000256" key="10">
    <source>
        <dbReference type="SAM" id="SignalP"/>
    </source>
</evidence>
<keyword evidence="12" id="KW-1185">Reference proteome</keyword>
<dbReference type="STRING" id="342668.A0A1B8G9F4"/>
<feature type="signal peptide" evidence="10">
    <location>
        <begin position="1"/>
        <end position="26"/>
    </location>
</feature>
<dbReference type="EMBL" id="KV460267">
    <property type="protein sequence ID" value="OBT92470.1"/>
    <property type="molecule type" value="Genomic_DNA"/>
</dbReference>
<evidence type="ECO:0000256" key="2">
    <source>
        <dbReference type="ARBA" id="ARBA00006044"/>
    </source>
</evidence>
<evidence type="ECO:0000256" key="8">
    <source>
        <dbReference type="ARBA" id="ARBA00023295"/>
    </source>
</evidence>
<protein>
    <recommendedName>
        <fullName evidence="3">cellulase</fullName>
        <ecNumber evidence="3">3.2.1.4</ecNumber>
    </recommendedName>
</protein>
<keyword evidence="9" id="KW-0624">Polysaccharide degradation</keyword>
<evidence type="ECO:0000256" key="1">
    <source>
        <dbReference type="ARBA" id="ARBA00000966"/>
    </source>
</evidence>
<reference evidence="11 12" key="1">
    <citation type="submission" date="2016-03" db="EMBL/GenBank/DDBJ databases">
        <title>Comparative genomics of Pseudogymnoascus destructans, the fungus causing white-nose syndrome of bats.</title>
        <authorList>
            <person name="Palmer J.M."/>
            <person name="Drees K.P."/>
            <person name="Foster J.T."/>
            <person name="Lindner D.L."/>
        </authorList>
    </citation>
    <scope>NUCLEOTIDE SEQUENCE [LARGE SCALE GENOMIC DNA]</scope>
    <source>
        <strain evidence="11 12">UAMH 10579</strain>
    </source>
</reference>
<gene>
    <name evidence="11" type="ORF">VE01_09598</name>
</gene>
<dbReference type="PANTHER" id="PTHR33753:SF1">
    <property type="entry name" value="ENDO-BETA-1,4-GLUCANASE CELB"/>
    <property type="match status" value="1"/>
</dbReference>
<keyword evidence="7" id="KW-0119">Carbohydrate metabolism</keyword>
<dbReference type="InterPro" id="IPR001722">
    <property type="entry name" value="Glyco_hydro_7"/>
</dbReference>
<accession>A0A1B8G9F4</accession>
<organism evidence="11 12">
    <name type="scientific">Pseudogymnoascus verrucosus</name>
    <dbReference type="NCBI Taxonomy" id="342668"/>
    <lineage>
        <taxon>Eukaryota</taxon>
        <taxon>Fungi</taxon>
        <taxon>Dikarya</taxon>
        <taxon>Ascomycota</taxon>
        <taxon>Pezizomycotina</taxon>
        <taxon>Leotiomycetes</taxon>
        <taxon>Thelebolales</taxon>
        <taxon>Thelebolaceae</taxon>
        <taxon>Pseudogymnoascus</taxon>
    </lineage>
</organism>
<keyword evidence="8" id="KW-0326">Glycosidase</keyword>
<keyword evidence="4" id="KW-0378">Hydrolase</keyword>
<dbReference type="GO" id="GO:0030245">
    <property type="term" value="P:cellulose catabolic process"/>
    <property type="evidence" value="ECO:0007669"/>
    <property type="project" value="UniProtKB-KW"/>
</dbReference>
<dbReference type="Gene3D" id="2.70.100.10">
    <property type="entry name" value="Glycoside hydrolase, family 7, domain"/>
    <property type="match status" value="1"/>
</dbReference>
<dbReference type="RefSeq" id="XP_018126203.1">
    <property type="nucleotide sequence ID" value="XM_018279011.2"/>
</dbReference>
<evidence type="ECO:0000256" key="6">
    <source>
        <dbReference type="ARBA" id="ARBA00023180"/>
    </source>
</evidence>
<dbReference type="AlphaFoldDB" id="A0A1B8G9F4"/>
<name>A0A1B8G9F4_9PEZI</name>
<keyword evidence="5" id="KW-0136">Cellulose degradation</keyword>
<evidence type="ECO:0000256" key="4">
    <source>
        <dbReference type="ARBA" id="ARBA00022801"/>
    </source>
</evidence>
<dbReference type="OrthoDB" id="412382at2759"/>
<dbReference type="Pfam" id="PF00840">
    <property type="entry name" value="Glyco_hydro_7"/>
    <property type="match status" value="3"/>
</dbReference>
<keyword evidence="6" id="KW-0325">Glycoprotein</keyword>
<dbReference type="SUPFAM" id="SSF49899">
    <property type="entry name" value="Concanavalin A-like lectins/glucanases"/>
    <property type="match status" value="1"/>
</dbReference>
<keyword evidence="10" id="KW-0732">Signal</keyword>
<dbReference type="PANTHER" id="PTHR33753">
    <property type="entry name" value="1,4-BETA-D-GLUCAN CELLOBIOHYDROLASE B"/>
    <property type="match status" value="1"/>
</dbReference>
<dbReference type="Proteomes" id="UP000091956">
    <property type="component" value="Unassembled WGS sequence"/>
</dbReference>
<evidence type="ECO:0000256" key="9">
    <source>
        <dbReference type="ARBA" id="ARBA00023326"/>
    </source>
</evidence>
<evidence type="ECO:0000313" key="12">
    <source>
        <dbReference type="Proteomes" id="UP000091956"/>
    </source>
</evidence>
<dbReference type="GeneID" id="28842984"/>
<feature type="chain" id="PRO_5008608346" description="cellulase" evidence="10">
    <location>
        <begin position="27"/>
        <end position="340"/>
    </location>
</feature>
<dbReference type="InterPro" id="IPR013320">
    <property type="entry name" value="ConA-like_dom_sf"/>
</dbReference>
<evidence type="ECO:0000256" key="7">
    <source>
        <dbReference type="ARBA" id="ARBA00023277"/>
    </source>
</evidence>